<dbReference type="EMBL" id="CP002116">
    <property type="protein sequence ID" value="ADK80934.1"/>
    <property type="molecule type" value="Genomic_DNA"/>
</dbReference>
<organism evidence="4 5">
    <name type="scientific">Sediminispirochaeta smaragdinae (strain DSM 11293 / JCM 15392 / SEBR 4228)</name>
    <name type="common">Spirochaeta smaragdinae</name>
    <dbReference type="NCBI Taxonomy" id="573413"/>
    <lineage>
        <taxon>Bacteria</taxon>
        <taxon>Pseudomonadati</taxon>
        <taxon>Spirochaetota</taxon>
        <taxon>Spirochaetia</taxon>
        <taxon>Spirochaetales</taxon>
        <taxon>Spirochaetaceae</taxon>
        <taxon>Sediminispirochaeta</taxon>
    </lineage>
</organism>
<keyword evidence="5" id="KW-1185">Reference proteome</keyword>
<dbReference type="HOGENOM" id="CLU_690662_0_0_12"/>
<name>E1R6B6_SEDSS</name>
<reference evidence="4 5" key="1">
    <citation type="journal article" date="2010" name="Stand. Genomic Sci.">
        <title>Complete genome sequence of Spirochaeta smaragdinae type strain (SEBR 4228).</title>
        <authorList>
            <person name="Mavromatis K."/>
            <person name="Yasawong M."/>
            <person name="Chertkov O."/>
            <person name="Lapidus A."/>
            <person name="Lucas S."/>
            <person name="Nolan M."/>
            <person name="Del Rio T.G."/>
            <person name="Tice H."/>
            <person name="Cheng J.F."/>
            <person name="Pitluck S."/>
            <person name="Liolios K."/>
            <person name="Ivanova N."/>
            <person name="Tapia R."/>
            <person name="Han C."/>
            <person name="Bruce D."/>
            <person name="Goodwin L."/>
            <person name="Pati A."/>
            <person name="Chen A."/>
            <person name="Palaniappan K."/>
            <person name="Land M."/>
            <person name="Hauser L."/>
            <person name="Chang Y.J."/>
            <person name="Jeffries C.D."/>
            <person name="Detter J.C."/>
            <person name="Rohde M."/>
            <person name="Brambilla E."/>
            <person name="Spring S."/>
            <person name="Goker M."/>
            <person name="Sikorski J."/>
            <person name="Woyke T."/>
            <person name="Bristow J."/>
            <person name="Eisen J.A."/>
            <person name="Markowitz V."/>
            <person name="Hugenholtz P."/>
            <person name="Klenk H.P."/>
            <person name="Kyrpides N.C."/>
        </authorList>
    </citation>
    <scope>NUCLEOTIDE SEQUENCE [LARGE SCALE GENOMIC DNA]</scope>
    <source>
        <strain evidence="5">DSM 11293 / JCM 15392 / SEBR 4228</strain>
    </source>
</reference>
<dbReference type="Gene3D" id="3.30.70.2390">
    <property type="match status" value="1"/>
</dbReference>
<evidence type="ECO:0000259" key="3">
    <source>
        <dbReference type="Pfam" id="PF13399"/>
    </source>
</evidence>
<feature type="domain" description="LytR/CpsA/Psr regulator C-terminal" evidence="3">
    <location>
        <begin position="299"/>
        <end position="393"/>
    </location>
</feature>
<dbReference type="AlphaFoldDB" id="E1R6B6"/>
<dbReference type="eggNOG" id="COG1316">
    <property type="taxonomic scope" value="Bacteria"/>
</dbReference>
<dbReference type="InterPro" id="IPR027381">
    <property type="entry name" value="LytR/CpsA/Psr_C"/>
</dbReference>
<comment type="similarity">
    <text evidence="1">Belongs to the LytR/CpsA/Psr (LCP) family.</text>
</comment>
<dbReference type="InterPro" id="IPR004474">
    <property type="entry name" value="LytR_CpsA_psr"/>
</dbReference>
<dbReference type="Gene3D" id="3.40.630.190">
    <property type="entry name" value="LCP protein"/>
    <property type="match status" value="1"/>
</dbReference>
<feature type="domain" description="Cell envelope-related transcriptional attenuator" evidence="2">
    <location>
        <begin position="105"/>
        <end position="204"/>
    </location>
</feature>
<protein>
    <recommendedName>
        <fullName evidence="6">Cell envelope-related transcriptional attenuator</fullName>
    </recommendedName>
</protein>
<dbReference type="KEGG" id="ssm:Spirs_1808"/>
<evidence type="ECO:0000259" key="2">
    <source>
        <dbReference type="Pfam" id="PF03816"/>
    </source>
</evidence>
<dbReference type="InterPro" id="IPR050922">
    <property type="entry name" value="LytR/CpsA/Psr_CW_biosynth"/>
</dbReference>
<evidence type="ECO:0008006" key="6">
    <source>
        <dbReference type="Google" id="ProtNLM"/>
    </source>
</evidence>
<accession>E1R6B6</accession>
<sequence length="401" mass="44765">MRRKTGNSNKALLLLAVLLLILGITVVFLYVNTRTDEIAALRSEQHYIPVLFSVHKGDEHLFSELFIYHPLTGKGAFFDIPGELGMMIPSLKRIDRIETIFDPDHPDEFRNAVAKMTAIDIPYHIIVSYEDLEGVVDLMGGVDLFIANPVEYMENDQIVLLPSGSVRLDGAKAALYGTYHDPDESDIERINRRQRLAQAFFGRMGEEASLLMEGSAEKLLHKRISTNLNRRAFSSYLESLTLFDADRVVFQRILGTIRNVDGKELLFPHYEGKVVREAVEQTLVSIASEEILSNEELTLSLEILNGTSRNGLAGRTSTVFKGFGYEVVGIGNAPETEVEKSYVVDHTGDITKAQRVANLIRCKDVRSASETSLASTTDSDVLIDVTIVLGKDFDGRYCKEE</sequence>
<dbReference type="RefSeq" id="WP_013254398.1">
    <property type="nucleotide sequence ID" value="NC_014364.1"/>
</dbReference>
<dbReference type="OrthoDB" id="362782at2"/>
<dbReference type="PANTHER" id="PTHR33392:SF6">
    <property type="entry name" value="POLYISOPRENYL-TEICHOIC ACID--PEPTIDOGLYCAN TEICHOIC ACID TRANSFERASE TAGU"/>
    <property type="match status" value="1"/>
</dbReference>
<evidence type="ECO:0000256" key="1">
    <source>
        <dbReference type="ARBA" id="ARBA00006068"/>
    </source>
</evidence>
<proteinExistence type="inferred from homology"/>
<dbReference type="Pfam" id="PF03816">
    <property type="entry name" value="LytR_cpsA_psr"/>
    <property type="match status" value="1"/>
</dbReference>
<dbReference type="Pfam" id="PF13399">
    <property type="entry name" value="LytR_C"/>
    <property type="match status" value="1"/>
</dbReference>
<evidence type="ECO:0000313" key="4">
    <source>
        <dbReference type="EMBL" id="ADK80934.1"/>
    </source>
</evidence>
<evidence type="ECO:0000313" key="5">
    <source>
        <dbReference type="Proteomes" id="UP000002318"/>
    </source>
</evidence>
<dbReference type="STRING" id="573413.Spirs_1808"/>
<dbReference type="PANTHER" id="PTHR33392">
    <property type="entry name" value="POLYISOPRENYL-TEICHOIC ACID--PEPTIDOGLYCAN TEICHOIC ACID TRANSFERASE TAGU"/>
    <property type="match status" value="1"/>
</dbReference>
<dbReference type="Proteomes" id="UP000002318">
    <property type="component" value="Chromosome"/>
</dbReference>
<gene>
    <name evidence="4" type="ordered locus">Spirs_1808</name>
</gene>